<feature type="region of interest" description="Disordered" evidence="1">
    <location>
        <begin position="131"/>
        <end position="203"/>
    </location>
</feature>
<dbReference type="OrthoDB" id="6244967at2759"/>
<keyword evidence="2" id="KW-0472">Membrane</keyword>
<name>A0A158QDH3_HYMDI</name>
<dbReference type="WBParaSite" id="HDID_0000300001-mRNA-1">
    <property type="protein sequence ID" value="HDID_0000300001-mRNA-1"/>
    <property type="gene ID" value="HDID_0000300001"/>
</dbReference>
<gene>
    <name evidence="3" type="ORF">HDID_LOCUS3002</name>
</gene>
<sequence>MDAFQNTVNSLADGTMVEGDLSVSKQTDASKEVRAGTPDITTVMKKGTGDSAIVAANRVRRSESPLLVTAALDAVIVVLHPHVRLPQTDIIVVEVDIDVLIIGAGIEPGAIRDHKVVQLVIVVDVNLGNRTPSYRPPLRRRPFGRPRRFSPPFSRRGRGGPTRRSPAAHHIRPSPVRTRPSSPPPMMQRSRPTKSSPPPAPMPLLSVRFENVVKSTLRRGLREYGVLGGLAHLVLTNRSKLPLPTLMREAKELSVVIERNLPSDIADPNAKISFNVDMGVKLLIPYPPNAGAKSVFDRPEIPVYKTADDEKKIVEQIAAALKAEQAENHTGNTNNRIGVIPERNQHTKRSSAFSRLGPLNPLEVPKGSAYFMASFRFRIYLILLSSFQHDDRDDPYQSGRGRNFRGGRRRRDDGMASSYLLSILFMNYQGSRRGKNDRGGGRLNQFSRDEGQWCHDKFLELEEVGKGGSGGSKNGHRSSRHSSRGSFASSHHSENNKMVMFHHKFDTLLENETPFLNFKKVETAIYRNGSFTYFGAEKPIVIDGMFPLTTILIVELLNNAPPTVEFHCVIEKLSRDSPITSAQLCFETPSTRKPKCDNAIGSSYLLSDKYKFKSSGDIYNGYVFTSNWDRDRFPLDATYFCRLGNRNGVIQSNTIEVQDLDSYISAFLKRKSVGPILRGPLVGSSFPVSFECGSSLDNLELPNWAKDTFPAPYVWAVCESEPGVQLEMRDCYDRHRPIGEYFEHTVLPNGTLIIHDLVKDYRPLGIICTTNYLYNKVFSVYFQDDDGKGVPFTYIPGTYPGQVIPKSPLYNRISIRGGWHARDVITLNALYTANPQTVSASWSKDGGSIPIQFTANRHSLVFPQDIKSSFAGTYVLALKGPYETVYFKYEVVIEQPPTVKEAPPRHLIVSQGNMAQISTEFDGRLSSRSLLINGMQIDTLSSANYRETLRMLGDAFPYIRDLNPEIEFPSENSIRYTVRDLTFLPNSPYGSSHTVSMVGTNALGSVRTNTLIRVLPKPEVIRQLSDYSCLEDCFNQTMHRFYCDIELAPYVGLRVIKTWELDGQDLARLDLRDNRLTFLKYSNTEVVMDIAHDNALFDDLFANADLSCRFRVFGPETELFAGDIYETPYYDTKNDPTLHSMLTAAIRKNPSRSRTSNISWIVAVVIAVLILLIVAILAVSIMMGNKGKTYFLEREERMRGNDPEKEFRDRDPFQAFERRSEPPIPGLNQSLEDSFPEIGSVDEGELDYCGMDPGK</sequence>
<feature type="compositionally biased region" description="Basic residues" evidence="1">
    <location>
        <begin position="474"/>
        <end position="483"/>
    </location>
</feature>
<proteinExistence type="predicted"/>
<organism evidence="5">
    <name type="scientific">Hymenolepis diminuta</name>
    <name type="common">Rat tapeworm</name>
    <dbReference type="NCBI Taxonomy" id="6216"/>
    <lineage>
        <taxon>Eukaryota</taxon>
        <taxon>Metazoa</taxon>
        <taxon>Spiralia</taxon>
        <taxon>Lophotrochozoa</taxon>
        <taxon>Platyhelminthes</taxon>
        <taxon>Cestoda</taxon>
        <taxon>Eucestoda</taxon>
        <taxon>Cyclophyllidea</taxon>
        <taxon>Hymenolepididae</taxon>
        <taxon>Hymenolepis</taxon>
    </lineage>
</organism>
<feature type="compositionally biased region" description="Basic and acidic residues" evidence="1">
    <location>
        <begin position="1198"/>
        <end position="1221"/>
    </location>
</feature>
<protein>
    <submittedName>
        <fullName evidence="5">Bravo_FIGEY domain-containing protein</fullName>
    </submittedName>
</protein>
<evidence type="ECO:0000256" key="1">
    <source>
        <dbReference type="SAM" id="MobiDB-lite"/>
    </source>
</evidence>
<feature type="region of interest" description="Disordered" evidence="1">
    <location>
        <begin position="391"/>
        <end position="411"/>
    </location>
</feature>
<evidence type="ECO:0000313" key="4">
    <source>
        <dbReference type="Proteomes" id="UP000274504"/>
    </source>
</evidence>
<evidence type="ECO:0000313" key="3">
    <source>
        <dbReference type="EMBL" id="VDL25391.1"/>
    </source>
</evidence>
<keyword evidence="2" id="KW-1133">Transmembrane helix</keyword>
<reference evidence="5" key="1">
    <citation type="submission" date="2016-04" db="UniProtKB">
        <authorList>
            <consortium name="WormBaseParasite"/>
        </authorList>
    </citation>
    <scope>IDENTIFICATION</scope>
</reference>
<dbReference type="STRING" id="6216.A0A158QDH3"/>
<reference evidence="3 4" key="2">
    <citation type="submission" date="2018-11" db="EMBL/GenBank/DDBJ databases">
        <authorList>
            <consortium name="Pathogen Informatics"/>
        </authorList>
    </citation>
    <scope>NUCLEOTIDE SEQUENCE [LARGE SCALE GENOMIC DNA]</scope>
</reference>
<feature type="transmembrane region" description="Helical" evidence="2">
    <location>
        <begin position="1158"/>
        <end position="1184"/>
    </location>
</feature>
<feature type="region of interest" description="Disordered" evidence="1">
    <location>
        <begin position="464"/>
        <end position="492"/>
    </location>
</feature>
<dbReference type="Proteomes" id="UP000274504">
    <property type="component" value="Unassembled WGS sequence"/>
</dbReference>
<dbReference type="EMBL" id="UYSG01000833">
    <property type="protein sequence ID" value="VDL25391.1"/>
    <property type="molecule type" value="Genomic_DNA"/>
</dbReference>
<keyword evidence="2" id="KW-0812">Transmembrane</keyword>
<dbReference type="InterPro" id="IPR013783">
    <property type="entry name" value="Ig-like_fold"/>
</dbReference>
<feature type="region of interest" description="Disordered" evidence="1">
    <location>
        <begin position="1198"/>
        <end position="1255"/>
    </location>
</feature>
<feature type="compositionally biased region" description="Basic residues" evidence="1">
    <location>
        <begin position="137"/>
        <end position="148"/>
    </location>
</feature>
<accession>A0A158QDH3</accession>
<evidence type="ECO:0000313" key="5">
    <source>
        <dbReference type="WBParaSite" id="HDID_0000300001-mRNA-1"/>
    </source>
</evidence>
<evidence type="ECO:0000256" key="2">
    <source>
        <dbReference type="SAM" id="Phobius"/>
    </source>
</evidence>
<dbReference type="AlphaFoldDB" id="A0A158QDH3"/>
<dbReference type="Gene3D" id="2.60.40.10">
    <property type="entry name" value="Immunoglobulins"/>
    <property type="match status" value="1"/>
</dbReference>